<accession>A0A9X1KYQ1</accession>
<evidence type="ECO:0000256" key="1">
    <source>
        <dbReference type="ARBA" id="ARBA00000971"/>
    </source>
</evidence>
<comment type="catalytic activity">
    <reaction evidence="1 5 6">
        <text>[protein]-peptidylproline (omega=180) = [protein]-peptidylproline (omega=0)</text>
        <dbReference type="Rhea" id="RHEA:16237"/>
        <dbReference type="Rhea" id="RHEA-COMP:10747"/>
        <dbReference type="Rhea" id="RHEA-COMP:10748"/>
        <dbReference type="ChEBI" id="CHEBI:83833"/>
        <dbReference type="ChEBI" id="CHEBI:83834"/>
        <dbReference type="EC" id="5.2.1.8"/>
    </reaction>
</comment>
<evidence type="ECO:0000256" key="3">
    <source>
        <dbReference type="ARBA" id="ARBA00023110"/>
    </source>
</evidence>
<dbReference type="SUPFAM" id="SSF54534">
    <property type="entry name" value="FKBP-like"/>
    <property type="match status" value="2"/>
</dbReference>
<evidence type="ECO:0000313" key="10">
    <source>
        <dbReference type="Proteomes" id="UP001139409"/>
    </source>
</evidence>
<evidence type="ECO:0000256" key="6">
    <source>
        <dbReference type="RuleBase" id="RU003915"/>
    </source>
</evidence>
<comment type="caution">
    <text evidence="9">The sequence shown here is derived from an EMBL/GenBank/DDBJ whole genome shotgun (WGS) entry which is preliminary data.</text>
</comment>
<dbReference type="EMBL" id="JAIXNE010000005">
    <property type="protein sequence ID" value="MCA6078138.1"/>
    <property type="molecule type" value="Genomic_DNA"/>
</dbReference>
<dbReference type="InterPro" id="IPR001179">
    <property type="entry name" value="PPIase_FKBP_dom"/>
</dbReference>
<keyword evidence="3 5" id="KW-0697">Rotamase</keyword>
<sequence>MKSIKSILGMLAIVMIMAACNKSEITSRNGIAYKVITEGSEKTSEKGDYLVLNMMYKEKDTDSLWYDTAENMPQVIQQEDSMWMAGDQMVQVIFAEMNEGDSVTFDISAEDLFTKTWNQQVPPGIDPAKVIQFNIGLERILKQDELMAWYQEAMDKQRVKMEKQAEEQLAIDQEIISAYLSENGIEATPTESGIFIEMLEEGSGKEANTGDTVRVAYAGYKLDGQFFDTSYEDLAREKNLYQEGRPYQPYEFVLGQGMVIRGWDEGITELQEGDKARFFIPSTLAYGPQQRSEVIGPNSILVFDLELVEVK</sequence>
<feature type="signal peptide" evidence="7">
    <location>
        <begin position="1"/>
        <end position="18"/>
    </location>
</feature>
<evidence type="ECO:0000256" key="2">
    <source>
        <dbReference type="ARBA" id="ARBA00006577"/>
    </source>
</evidence>
<dbReference type="Proteomes" id="UP001139409">
    <property type="component" value="Unassembled WGS sequence"/>
</dbReference>
<dbReference type="PROSITE" id="PS51257">
    <property type="entry name" value="PROKAR_LIPOPROTEIN"/>
    <property type="match status" value="1"/>
</dbReference>
<dbReference type="Pfam" id="PF00254">
    <property type="entry name" value="FKBP_C"/>
    <property type="match status" value="1"/>
</dbReference>
<dbReference type="Gene3D" id="3.10.50.40">
    <property type="match status" value="2"/>
</dbReference>
<dbReference type="InterPro" id="IPR046357">
    <property type="entry name" value="PPIase_dom_sf"/>
</dbReference>
<dbReference type="AlphaFoldDB" id="A0A9X1KYQ1"/>
<feature type="chain" id="PRO_5040915244" description="Peptidyl-prolyl cis-trans isomerase" evidence="7">
    <location>
        <begin position="19"/>
        <end position="311"/>
    </location>
</feature>
<evidence type="ECO:0000256" key="5">
    <source>
        <dbReference type="PROSITE-ProRule" id="PRU00277"/>
    </source>
</evidence>
<keyword evidence="10" id="KW-1185">Reference proteome</keyword>
<dbReference type="PANTHER" id="PTHR43811">
    <property type="entry name" value="FKBP-TYPE PEPTIDYL-PROLYL CIS-TRANS ISOMERASE FKPA"/>
    <property type="match status" value="1"/>
</dbReference>
<comment type="similarity">
    <text evidence="2 6">Belongs to the FKBP-type PPIase family.</text>
</comment>
<dbReference type="PROSITE" id="PS50059">
    <property type="entry name" value="FKBP_PPIASE"/>
    <property type="match status" value="1"/>
</dbReference>
<dbReference type="EC" id="5.2.1.8" evidence="6"/>
<keyword evidence="4 5" id="KW-0413">Isomerase</keyword>
<keyword evidence="7" id="KW-0732">Signal</keyword>
<dbReference type="GO" id="GO:0003755">
    <property type="term" value="F:peptidyl-prolyl cis-trans isomerase activity"/>
    <property type="evidence" value="ECO:0007669"/>
    <property type="project" value="UniProtKB-UniRule"/>
</dbReference>
<reference evidence="9" key="1">
    <citation type="submission" date="2021-09" db="EMBL/GenBank/DDBJ databases">
        <title>Fulvivirga sp. isolated from coastal sediment.</title>
        <authorList>
            <person name="Yu H."/>
        </authorList>
    </citation>
    <scope>NUCLEOTIDE SEQUENCE</scope>
    <source>
        <strain evidence="9">1062</strain>
    </source>
</reference>
<evidence type="ECO:0000256" key="7">
    <source>
        <dbReference type="SAM" id="SignalP"/>
    </source>
</evidence>
<proteinExistence type="inferred from homology"/>
<organism evidence="9 10">
    <name type="scientific">Fulvivirga sedimenti</name>
    <dbReference type="NCBI Taxonomy" id="2879465"/>
    <lineage>
        <taxon>Bacteria</taxon>
        <taxon>Pseudomonadati</taxon>
        <taxon>Bacteroidota</taxon>
        <taxon>Cytophagia</taxon>
        <taxon>Cytophagales</taxon>
        <taxon>Fulvivirgaceae</taxon>
        <taxon>Fulvivirga</taxon>
    </lineage>
</organism>
<evidence type="ECO:0000259" key="8">
    <source>
        <dbReference type="PROSITE" id="PS50059"/>
    </source>
</evidence>
<feature type="domain" description="PPIase FKBP-type" evidence="8">
    <location>
        <begin position="210"/>
        <end position="311"/>
    </location>
</feature>
<dbReference type="RefSeq" id="WP_225698993.1">
    <property type="nucleotide sequence ID" value="NZ_JAIXNE010000005.1"/>
</dbReference>
<evidence type="ECO:0000313" key="9">
    <source>
        <dbReference type="EMBL" id="MCA6078138.1"/>
    </source>
</evidence>
<evidence type="ECO:0000256" key="4">
    <source>
        <dbReference type="ARBA" id="ARBA00023235"/>
    </source>
</evidence>
<dbReference type="PANTHER" id="PTHR43811:SF19">
    <property type="entry name" value="39 KDA FK506-BINDING NUCLEAR PROTEIN"/>
    <property type="match status" value="1"/>
</dbReference>
<name>A0A9X1KYQ1_9BACT</name>
<protein>
    <recommendedName>
        <fullName evidence="6">Peptidyl-prolyl cis-trans isomerase</fullName>
        <ecNumber evidence="6">5.2.1.8</ecNumber>
    </recommendedName>
</protein>
<gene>
    <name evidence="9" type="ORF">LDX50_24920</name>
</gene>